<organism evidence="1 2">
    <name type="scientific">Gossypium arboreum</name>
    <name type="common">Tree cotton</name>
    <name type="synonym">Gossypium nanking</name>
    <dbReference type="NCBI Taxonomy" id="29729"/>
    <lineage>
        <taxon>Eukaryota</taxon>
        <taxon>Viridiplantae</taxon>
        <taxon>Streptophyta</taxon>
        <taxon>Embryophyta</taxon>
        <taxon>Tracheophyta</taxon>
        <taxon>Spermatophyta</taxon>
        <taxon>Magnoliopsida</taxon>
        <taxon>eudicotyledons</taxon>
        <taxon>Gunneridae</taxon>
        <taxon>Pentapetalae</taxon>
        <taxon>rosids</taxon>
        <taxon>malvids</taxon>
        <taxon>Malvales</taxon>
        <taxon>Malvaceae</taxon>
        <taxon>Malvoideae</taxon>
        <taxon>Gossypium</taxon>
    </lineage>
</organism>
<dbReference type="EMBL" id="JARKNE010000010">
    <property type="protein sequence ID" value="KAK5793187.1"/>
    <property type="molecule type" value="Genomic_DNA"/>
</dbReference>
<proteinExistence type="predicted"/>
<dbReference type="PANTHER" id="PTHR46890">
    <property type="entry name" value="NON-LTR RETROLELEMENT REVERSE TRANSCRIPTASE-LIKE PROTEIN-RELATED"/>
    <property type="match status" value="1"/>
</dbReference>
<evidence type="ECO:0000313" key="1">
    <source>
        <dbReference type="EMBL" id="KAK5793187.1"/>
    </source>
</evidence>
<comment type="caution">
    <text evidence="1">The sequence shown here is derived from an EMBL/GenBank/DDBJ whole genome shotgun (WGS) entry which is preliminary data.</text>
</comment>
<dbReference type="InterPro" id="IPR043502">
    <property type="entry name" value="DNA/RNA_pol_sf"/>
</dbReference>
<protein>
    <recommendedName>
        <fullName evidence="3">Reverse transcriptase domain-containing protein</fullName>
    </recommendedName>
</protein>
<keyword evidence="2" id="KW-1185">Reference proteome</keyword>
<accession>A0ABR0NER7</accession>
<dbReference type="SUPFAM" id="SSF56672">
    <property type="entry name" value="DNA/RNA polymerases"/>
    <property type="match status" value="1"/>
</dbReference>
<dbReference type="PANTHER" id="PTHR46890:SF48">
    <property type="entry name" value="RNA-DIRECTED DNA POLYMERASE"/>
    <property type="match status" value="1"/>
</dbReference>
<dbReference type="InterPro" id="IPR052343">
    <property type="entry name" value="Retrotransposon-Effector_Assoc"/>
</dbReference>
<gene>
    <name evidence="1" type="ORF">PVK06_034325</name>
</gene>
<dbReference type="Proteomes" id="UP001358586">
    <property type="component" value="Chromosome 10"/>
</dbReference>
<name>A0ABR0NER7_GOSAR</name>
<evidence type="ECO:0008006" key="3">
    <source>
        <dbReference type="Google" id="ProtNLM"/>
    </source>
</evidence>
<sequence length="176" mass="20066">MLKQHVVQFFKELYIMNYVISGVFPCRGKFLVLSYDETMALISVVSDKEICRAVFSMAPLKAPGMDGFQASFFHAQWEILGPSVYSFVRNSLGRLWLGSKLNRMLLVCIPKILALERITQFRPISLCSVVYKILTKTIVTRLRPMMMKLISLNQSSFILGRDIVDNIIVAQEVVHS</sequence>
<reference evidence="1 2" key="1">
    <citation type="submission" date="2023-03" db="EMBL/GenBank/DDBJ databases">
        <title>WGS of Gossypium arboreum.</title>
        <authorList>
            <person name="Yu D."/>
        </authorList>
    </citation>
    <scope>NUCLEOTIDE SEQUENCE [LARGE SCALE GENOMIC DNA]</scope>
    <source>
        <tissue evidence="1">Leaf</tissue>
    </source>
</reference>
<evidence type="ECO:0000313" key="2">
    <source>
        <dbReference type="Proteomes" id="UP001358586"/>
    </source>
</evidence>